<evidence type="ECO:0000259" key="1">
    <source>
        <dbReference type="Pfam" id="PF06054"/>
    </source>
</evidence>
<dbReference type="Pfam" id="PF06054">
    <property type="entry name" value="CoiA_nuc"/>
    <property type="match status" value="1"/>
</dbReference>
<protein>
    <submittedName>
        <fullName evidence="2">Competence protein CoiA family protein</fullName>
    </submittedName>
</protein>
<feature type="domain" description="Competence protein CoiA nuclease-like" evidence="1">
    <location>
        <begin position="55"/>
        <end position="182"/>
    </location>
</feature>
<reference evidence="3" key="1">
    <citation type="journal article" date="2019" name="Int. J. Syst. Evol. Microbiol.">
        <title>The Global Catalogue of Microorganisms (GCM) 10K type strain sequencing project: providing services to taxonomists for standard genome sequencing and annotation.</title>
        <authorList>
            <consortium name="The Broad Institute Genomics Platform"/>
            <consortium name="The Broad Institute Genome Sequencing Center for Infectious Disease"/>
            <person name="Wu L."/>
            <person name="Ma J."/>
        </authorList>
    </citation>
    <scope>NUCLEOTIDE SEQUENCE [LARGE SCALE GENOMIC DNA]</scope>
    <source>
        <strain evidence="3">CCM 8936</strain>
    </source>
</reference>
<sequence>MYAALNKNEELIYAIEVKTIEEFHCAKCFEPVKLIQKNNTAYFQHLTKKFNEINERDIHKQGKDILVDNFTKLGYDNIKEEQFLTDIKQKPDVLLTDNLVLEYQCAIIDIQKLVKRVEGYQKLQLKNVWILGGDYLSEKILKKHLKFLSYDSNWGFYLIMLDAEKKMYHLFYQVRFLGLFNKITYNKKSFCTDDIDELFKFKSEFKSYPLIKVDHYQIKRIRNLHGVKVDKLKEKFFNRSGQTVEEFLTNKSVNYQKPIYNNHYWRIICGELPRYLEQPFLYKKRES</sequence>
<comment type="caution">
    <text evidence="2">The sequence shown here is derived from an EMBL/GenBank/DDBJ whole genome shotgun (WGS) entry which is preliminary data.</text>
</comment>
<accession>A0ABW4BVU4</accession>
<dbReference type="Proteomes" id="UP001597251">
    <property type="component" value="Unassembled WGS sequence"/>
</dbReference>
<name>A0ABW4BVU4_9LACO</name>
<proteinExistence type="predicted"/>
<evidence type="ECO:0000313" key="3">
    <source>
        <dbReference type="Proteomes" id="UP001597251"/>
    </source>
</evidence>
<dbReference type="EMBL" id="JBHTOI010000049">
    <property type="protein sequence ID" value="MFD1419336.1"/>
    <property type="molecule type" value="Genomic_DNA"/>
</dbReference>
<dbReference type="RefSeq" id="WP_125675582.1">
    <property type="nucleotide sequence ID" value="NZ_JBHTOI010000049.1"/>
</dbReference>
<dbReference type="InterPro" id="IPR010330">
    <property type="entry name" value="CoiA_nuc"/>
</dbReference>
<gene>
    <name evidence="2" type="ORF">ACFQ42_11335</name>
</gene>
<organism evidence="2 3">
    <name type="scientific">Companilactobacillus keshanensis</name>
    <dbReference type="NCBI Taxonomy" id="2486003"/>
    <lineage>
        <taxon>Bacteria</taxon>
        <taxon>Bacillati</taxon>
        <taxon>Bacillota</taxon>
        <taxon>Bacilli</taxon>
        <taxon>Lactobacillales</taxon>
        <taxon>Lactobacillaceae</taxon>
        <taxon>Companilactobacillus</taxon>
    </lineage>
</organism>
<evidence type="ECO:0000313" key="2">
    <source>
        <dbReference type="EMBL" id="MFD1419336.1"/>
    </source>
</evidence>
<keyword evidence="3" id="KW-1185">Reference proteome</keyword>